<keyword evidence="3" id="KW-1185">Reference proteome</keyword>
<feature type="transmembrane region" description="Helical" evidence="1">
    <location>
        <begin position="115"/>
        <end position="136"/>
    </location>
</feature>
<keyword evidence="1" id="KW-0472">Membrane</keyword>
<proteinExistence type="predicted"/>
<keyword evidence="1" id="KW-0812">Transmembrane</keyword>
<gene>
    <name evidence="2" type="ORF">MD535_14015</name>
</gene>
<reference evidence="2" key="1">
    <citation type="submission" date="2022-02" db="EMBL/GenBank/DDBJ databases">
        <title>Vibrio sp. nov, a new bacterium isolated from seawater.</title>
        <authorList>
            <person name="Yuan Y."/>
        </authorList>
    </citation>
    <scope>NUCLEOTIDE SEQUENCE</scope>
    <source>
        <strain evidence="2">ZSDZ65</strain>
    </source>
</reference>
<feature type="transmembrane region" description="Helical" evidence="1">
    <location>
        <begin position="85"/>
        <end position="103"/>
    </location>
</feature>
<sequence>MTFPLPIIHRIAAITGFSIILTFFLSTLFVELFASTDSILAVKTFILYAVWLLIPTMAITGITGNKMASKVVSSPIGNKKKRMPFIAINGLFVLLPCAVYLHHLAQLGQFDTTFYIVQITELVAGFTNLTLMTLNIRDGRKLKRR</sequence>
<evidence type="ECO:0000313" key="3">
    <source>
        <dbReference type="Proteomes" id="UP001155587"/>
    </source>
</evidence>
<accession>A0A9X3CPM3</accession>
<dbReference type="RefSeq" id="WP_265675651.1">
    <property type="nucleotide sequence ID" value="NZ_JAKRRY010000018.1"/>
</dbReference>
<evidence type="ECO:0000256" key="1">
    <source>
        <dbReference type="SAM" id="Phobius"/>
    </source>
</evidence>
<dbReference type="EMBL" id="JAKRRY010000018">
    <property type="protein sequence ID" value="MCW8347116.1"/>
    <property type="molecule type" value="Genomic_DNA"/>
</dbReference>
<dbReference type="Proteomes" id="UP001155587">
    <property type="component" value="Unassembled WGS sequence"/>
</dbReference>
<dbReference type="AlphaFoldDB" id="A0A9X3CPM3"/>
<protein>
    <submittedName>
        <fullName evidence="2">Uncharacterized protein</fullName>
    </submittedName>
</protein>
<comment type="caution">
    <text evidence="2">The sequence shown here is derived from an EMBL/GenBank/DDBJ whole genome shotgun (WGS) entry which is preliminary data.</text>
</comment>
<keyword evidence="1" id="KW-1133">Transmembrane helix</keyword>
<feature type="transmembrane region" description="Helical" evidence="1">
    <location>
        <begin position="45"/>
        <end position="64"/>
    </location>
</feature>
<organism evidence="2 3">
    <name type="scientific">Vibrio qingdaonensis</name>
    <dbReference type="NCBI Taxonomy" id="2829491"/>
    <lineage>
        <taxon>Bacteria</taxon>
        <taxon>Pseudomonadati</taxon>
        <taxon>Pseudomonadota</taxon>
        <taxon>Gammaproteobacteria</taxon>
        <taxon>Vibrionales</taxon>
        <taxon>Vibrionaceae</taxon>
        <taxon>Vibrio</taxon>
    </lineage>
</organism>
<name>A0A9X3CPM3_9VIBR</name>
<feature type="transmembrane region" description="Helical" evidence="1">
    <location>
        <begin position="12"/>
        <end position="33"/>
    </location>
</feature>
<evidence type="ECO:0000313" key="2">
    <source>
        <dbReference type="EMBL" id="MCW8347116.1"/>
    </source>
</evidence>